<sequence>MAQRKGKSAGTRVKSIEQYCSVCKKTFDMPIVEEADNHEVIWLKCPECEGFLPYMTGQPEEGDEALGGAEEQGGSGQELALEDIDTENALEYSEKNEYKIGDVIYHRSWNDYGKVIEKEILPGRRKTIHVQFVNQGKIRLLEGVA</sequence>
<dbReference type="AlphaFoldDB" id="A0A7V2AU28"/>
<accession>A0A7V2AU28</accession>
<comment type="caution">
    <text evidence="1">The sequence shown here is derived from an EMBL/GenBank/DDBJ whole genome shotgun (WGS) entry which is preliminary data.</text>
</comment>
<dbReference type="Proteomes" id="UP000886069">
    <property type="component" value="Unassembled WGS sequence"/>
</dbReference>
<name>A0A7V2AU28_UNCEI</name>
<evidence type="ECO:0000313" key="1">
    <source>
        <dbReference type="EMBL" id="HER43283.1"/>
    </source>
</evidence>
<protein>
    <submittedName>
        <fullName evidence="1">Uncharacterized protein</fullName>
    </submittedName>
</protein>
<reference evidence="1" key="1">
    <citation type="journal article" date="2020" name="mSystems">
        <title>Genome- and Community-Level Interaction Insights into Carbon Utilization and Element Cycling Functions of Hydrothermarchaeota in Hydrothermal Sediment.</title>
        <authorList>
            <person name="Zhou Z."/>
            <person name="Liu Y."/>
            <person name="Xu W."/>
            <person name="Pan J."/>
            <person name="Luo Z.H."/>
            <person name="Li M."/>
        </authorList>
    </citation>
    <scope>NUCLEOTIDE SEQUENCE [LARGE SCALE GENOMIC DNA]</scope>
    <source>
        <strain evidence="1">SpSt-1233</strain>
    </source>
</reference>
<dbReference type="EMBL" id="DSEC01000163">
    <property type="protein sequence ID" value="HER43283.1"/>
    <property type="molecule type" value="Genomic_DNA"/>
</dbReference>
<proteinExistence type="predicted"/>
<organism evidence="1">
    <name type="scientific">Eiseniibacteriota bacterium</name>
    <dbReference type="NCBI Taxonomy" id="2212470"/>
    <lineage>
        <taxon>Bacteria</taxon>
        <taxon>Candidatus Eiseniibacteriota</taxon>
    </lineage>
</organism>
<gene>
    <name evidence="1" type="ORF">ENO08_02340</name>
</gene>